<organism evidence="2 3">
    <name type="scientific">Meloidogyne enterolobii</name>
    <name type="common">Root-knot nematode worm</name>
    <name type="synonym">Meloidogyne mayaguensis</name>
    <dbReference type="NCBI Taxonomy" id="390850"/>
    <lineage>
        <taxon>Eukaryota</taxon>
        <taxon>Metazoa</taxon>
        <taxon>Ecdysozoa</taxon>
        <taxon>Nematoda</taxon>
        <taxon>Chromadorea</taxon>
        <taxon>Rhabditida</taxon>
        <taxon>Tylenchina</taxon>
        <taxon>Tylenchomorpha</taxon>
        <taxon>Tylenchoidea</taxon>
        <taxon>Meloidogynidae</taxon>
        <taxon>Meloidogyninae</taxon>
        <taxon>Meloidogyne</taxon>
    </lineage>
</organism>
<dbReference type="AlphaFoldDB" id="A0A6V7Y9V7"/>
<evidence type="ECO:0000313" key="3">
    <source>
        <dbReference type="Proteomes" id="UP000580250"/>
    </source>
</evidence>
<keyword evidence="1" id="KW-0175">Coiled coil</keyword>
<protein>
    <submittedName>
        <fullName evidence="2">Uncharacterized protein</fullName>
    </submittedName>
</protein>
<feature type="coiled-coil region" evidence="1">
    <location>
        <begin position="58"/>
        <end position="145"/>
    </location>
</feature>
<accession>A0A6V7Y9V7</accession>
<evidence type="ECO:0000256" key="1">
    <source>
        <dbReference type="SAM" id="Coils"/>
    </source>
</evidence>
<dbReference type="Proteomes" id="UP000580250">
    <property type="component" value="Unassembled WGS sequence"/>
</dbReference>
<name>A0A6V7Y9V7_MELEN</name>
<reference evidence="2 3" key="1">
    <citation type="submission" date="2020-08" db="EMBL/GenBank/DDBJ databases">
        <authorList>
            <person name="Koutsovoulos G."/>
            <person name="Danchin GJ E."/>
        </authorList>
    </citation>
    <scope>NUCLEOTIDE SEQUENCE [LARGE SCALE GENOMIC DNA]</scope>
</reference>
<dbReference type="OrthoDB" id="258495at2759"/>
<dbReference type="Gene3D" id="2.60.120.920">
    <property type="match status" value="1"/>
</dbReference>
<sequence length="447" mass="52130">MRTPKQLENSDNTYIKNKIGDGTLVEEDLKELNEILETSSIDGLSTSCDSCCLSQNIIESLKQNMEKLELKLKNNSLEIINLKLEKKIQKMNSEHENEIKNLKQYFQQLIEENIEQLKVENYVYLKQKDEKINSLEEEIKKKFQKINFDHEKEIEEIKHNFLQIMEEKFQHIKNETDISIKQKDEKINSLEVEIKKIGDLTIKLNNVIFKNVEFIKVKNKWSEIENSYKCCSNNCINTKIPIGNCVEGYGFGNLINDENIKYLVGKGSCNKFVVVSAENSFNKPQNCLNYSLFYFEIKCKFEGELNIDKTRMNIGLKNCSTDKYILCLAKAAKIINEKDGEFKLKTNFNDNDIFGCGLVFPPTNKINKYPYAFFTQNGKQISKYLIKNNFTKIVFLGKGVLSKYNSDLYKPYVELVCCSVETNFGNDLETKPFKYDIPRHFILKEFY</sequence>
<proteinExistence type="predicted"/>
<dbReference type="InterPro" id="IPR043136">
    <property type="entry name" value="B30.2/SPRY_sf"/>
</dbReference>
<gene>
    <name evidence="2" type="ORF">MENT_LOCUS62520</name>
</gene>
<dbReference type="EMBL" id="CAJEWN010003735">
    <property type="protein sequence ID" value="CAD2208469.1"/>
    <property type="molecule type" value="Genomic_DNA"/>
</dbReference>
<evidence type="ECO:0000313" key="2">
    <source>
        <dbReference type="EMBL" id="CAD2208469.1"/>
    </source>
</evidence>
<comment type="caution">
    <text evidence="2">The sequence shown here is derived from an EMBL/GenBank/DDBJ whole genome shotgun (WGS) entry which is preliminary data.</text>
</comment>